<dbReference type="Proteomes" id="UP000605897">
    <property type="component" value="Unassembled WGS sequence"/>
</dbReference>
<dbReference type="InterPro" id="IPR041413">
    <property type="entry name" value="MLTR_LBD"/>
</dbReference>
<keyword evidence="3" id="KW-1185">Reference proteome</keyword>
<accession>A0ABQ3J784</accession>
<dbReference type="CDD" id="cd00093">
    <property type="entry name" value="HTH_XRE"/>
    <property type="match status" value="1"/>
</dbReference>
<evidence type="ECO:0000259" key="1">
    <source>
        <dbReference type="PROSITE" id="PS50943"/>
    </source>
</evidence>
<dbReference type="Gene3D" id="1.10.260.40">
    <property type="entry name" value="lambda repressor-like DNA-binding domains"/>
    <property type="match status" value="1"/>
</dbReference>
<reference evidence="3" key="1">
    <citation type="journal article" date="2019" name="Int. J. Syst. Evol. Microbiol.">
        <title>The Global Catalogue of Microorganisms (GCM) 10K type strain sequencing project: providing services to taxonomists for standard genome sequencing and annotation.</title>
        <authorList>
            <consortium name="The Broad Institute Genomics Platform"/>
            <consortium name="The Broad Institute Genome Sequencing Center for Infectious Disease"/>
            <person name="Wu L."/>
            <person name="Ma J."/>
        </authorList>
    </citation>
    <scope>NUCLEOTIDE SEQUENCE [LARGE SCALE GENOMIC DNA]</scope>
    <source>
        <strain evidence="3">CGMCC 4.7677</strain>
    </source>
</reference>
<comment type="caution">
    <text evidence="2">The sequence shown here is derived from an EMBL/GenBank/DDBJ whole genome shotgun (WGS) entry which is preliminary data.</text>
</comment>
<dbReference type="Pfam" id="PF17765">
    <property type="entry name" value="MLTR_LBD"/>
    <property type="match status" value="1"/>
</dbReference>
<dbReference type="SUPFAM" id="SSF47413">
    <property type="entry name" value="lambda repressor-like DNA-binding domains"/>
    <property type="match status" value="1"/>
</dbReference>
<dbReference type="SMART" id="SM00530">
    <property type="entry name" value="HTH_XRE"/>
    <property type="match status" value="1"/>
</dbReference>
<dbReference type="EMBL" id="BNAU01000004">
    <property type="protein sequence ID" value="GHF03725.1"/>
    <property type="molecule type" value="Genomic_DNA"/>
</dbReference>
<dbReference type="PANTHER" id="PTHR35010">
    <property type="entry name" value="BLL4672 PROTEIN-RELATED"/>
    <property type="match status" value="1"/>
</dbReference>
<proteinExistence type="predicted"/>
<dbReference type="Pfam" id="PF13560">
    <property type="entry name" value="HTH_31"/>
    <property type="match status" value="1"/>
</dbReference>
<dbReference type="Gene3D" id="3.30.450.180">
    <property type="match status" value="1"/>
</dbReference>
<dbReference type="InterPro" id="IPR010982">
    <property type="entry name" value="Lambda_DNA-bd_dom_sf"/>
</dbReference>
<sequence length="289" mass="31541">MSETNTLGDYLRARRELVQPESVGLAAHGVRRVPGLRREEVAMLAGISSDYYLRLEQGRDRNPSPQVLEALARVLQLDEPAADYLLSLTTPKPRRRRRARRETVPAGTRQLLDVLGVPAFVEGRYFDVLAANDLARALSPCLAHGHNRLRDVFLDPGEKALYEDWDEATARLVASFRTSVGSDTDDPGFVRLVGELSLGSERFRKLWARHDVRSCDTVPVRLRHPQVGELTLGLEKLGVTGAKGLLLVVYHAAPGTSSAEKLALLASLSSTCTPGADAPGSRCSSGPSR</sequence>
<dbReference type="PROSITE" id="PS50943">
    <property type="entry name" value="HTH_CROC1"/>
    <property type="match status" value="1"/>
</dbReference>
<name>A0ABQ3J784_9PSEU</name>
<protein>
    <submittedName>
        <fullName evidence="2">Transcriptional regulator</fullName>
    </submittedName>
</protein>
<evidence type="ECO:0000313" key="2">
    <source>
        <dbReference type="EMBL" id="GHF03725.1"/>
    </source>
</evidence>
<organism evidence="2 3">
    <name type="scientific">Amycolatopsis deserti</name>
    <dbReference type="NCBI Taxonomy" id="185696"/>
    <lineage>
        <taxon>Bacteria</taxon>
        <taxon>Bacillati</taxon>
        <taxon>Actinomycetota</taxon>
        <taxon>Actinomycetes</taxon>
        <taxon>Pseudonocardiales</taxon>
        <taxon>Pseudonocardiaceae</taxon>
        <taxon>Amycolatopsis</taxon>
    </lineage>
</organism>
<dbReference type="RefSeq" id="WP_229874620.1">
    <property type="nucleotide sequence ID" value="NZ_BNAU01000004.1"/>
</dbReference>
<dbReference type="InterPro" id="IPR001387">
    <property type="entry name" value="Cro/C1-type_HTH"/>
</dbReference>
<gene>
    <name evidence="2" type="ORF">GCM10017786_41900</name>
</gene>
<feature type="domain" description="HTH cro/C1-type" evidence="1">
    <location>
        <begin position="35"/>
        <end position="82"/>
    </location>
</feature>
<dbReference type="PANTHER" id="PTHR35010:SF2">
    <property type="entry name" value="BLL4672 PROTEIN"/>
    <property type="match status" value="1"/>
</dbReference>
<evidence type="ECO:0000313" key="3">
    <source>
        <dbReference type="Proteomes" id="UP000605897"/>
    </source>
</evidence>